<evidence type="ECO:0008006" key="3">
    <source>
        <dbReference type="Google" id="ProtNLM"/>
    </source>
</evidence>
<evidence type="ECO:0000313" key="2">
    <source>
        <dbReference type="Proteomes" id="UP001454036"/>
    </source>
</evidence>
<dbReference type="PANTHER" id="PTHR45786:SF74">
    <property type="entry name" value="ATP-DEPENDENT DNA HELICASE"/>
    <property type="match status" value="1"/>
</dbReference>
<keyword evidence="2" id="KW-1185">Reference proteome</keyword>
<name>A0AAV3QF00_LITER</name>
<proteinExistence type="predicted"/>
<sequence length="442" mass="50767">MDIWVCKQLIKIKSIKDGENYEQLPIKILFLWYLSRQPIRKAFVLLYNLHFVAHTASSNKERKRELDRKKGKISNEGIPDRISQQTEAFPSKMVSNVDSSDFAYHNLTENKHNNDETTCNHVDIGSQSIIEEAFATKMVSNIDSGDSVCQYSASACQYSAENKHKNYKTSTYQDSAKKKYNNYETTYNDVDIGSRSIIQDIIMTNVNTNTSAADEYNVGSSFISRRANRYSTSIYQDSAKKKHNNYETAYNEVDIGSRSIVEEITMTNVNTNTSAADEYDVDSSFISRRANRYSIKHDDRLLILPPVPPCKYCGAFKFYKETERFCCSAGEIHLVETKLPKYIVYLITATDATCVDFRNMIRTYNNHFAFTSIGMHCDEHLQRRDHGIYTVKVQGQIHHFLDDLIPQDSSKKLRGIQFYFYDPAHQVANRVSALPRLNISNS</sequence>
<dbReference type="Proteomes" id="UP001454036">
    <property type="component" value="Unassembled WGS sequence"/>
</dbReference>
<dbReference type="EMBL" id="BAABME010020895">
    <property type="protein sequence ID" value="GAA0161758.1"/>
    <property type="molecule type" value="Genomic_DNA"/>
</dbReference>
<accession>A0AAV3QF00</accession>
<dbReference type="AlphaFoldDB" id="A0AAV3QF00"/>
<organism evidence="1 2">
    <name type="scientific">Lithospermum erythrorhizon</name>
    <name type="common">Purple gromwell</name>
    <name type="synonym">Lithospermum officinale var. erythrorhizon</name>
    <dbReference type="NCBI Taxonomy" id="34254"/>
    <lineage>
        <taxon>Eukaryota</taxon>
        <taxon>Viridiplantae</taxon>
        <taxon>Streptophyta</taxon>
        <taxon>Embryophyta</taxon>
        <taxon>Tracheophyta</taxon>
        <taxon>Spermatophyta</taxon>
        <taxon>Magnoliopsida</taxon>
        <taxon>eudicotyledons</taxon>
        <taxon>Gunneridae</taxon>
        <taxon>Pentapetalae</taxon>
        <taxon>asterids</taxon>
        <taxon>lamiids</taxon>
        <taxon>Boraginales</taxon>
        <taxon>Boraginaceae</taxon>
        <taxon>Boraginoideae</taxon>
        <taxon>Lithospermeae</taxon>
        <taxon>Lithospermum</taxon>
    </lineage>
</organism>
<evidence type="ECO:0000313" key="1">
    <source>
        <dbReference type="EMBL" id="GAA0161758.1"/>
    </source>
</evidence>
<dbReference type="PANTHER" id="PTHR45786">
    <property type="entry name" value="DNA BINDING PROTEIN-LIKE"/>
    <property type="match status" value="1"/>
</dbReference>
<gene>
    <name evidence="1" type="ORF">LIER_39292</name>
</gene>
<reference evidence="1 2" key="1">
    <citation type="submission" date="2024-01" db="EMBL/GenBank/DDBJ databases">
        <title>The complete chloroplast genome sequence of Lithospermum erythrorhizon: insights into the phylogenetic relationship among Boraginaceae species and the maternal lineages of purple gromwells.</title>
        <authorList>
            <person name="Okada T."/>
            <person name="Watanabe K."/>
        </authorList>
    </citation>
    <scope>NUCLEOTIDE SEQUENCE [LARGE SCALE GENOMIC DNA]</scope>
</reference>
<comment type="caution">
    <text evidence="1">The sequence shown here is derived from an EMBL/GenBank/DDBJ whole genome shotgun (WGS) entry which is preliminary data.</text>
</comment>
<protein>
    <recommendedName>
        <fullName evidence="3">Helitron helicase-like domain-containing protein</fullName>
    </recommendedName>
</protein>